<dbReference type="Proteomes" id="UP000663852">
    <property type="component" value="Unassembled WGS sequence"/>
</dbReference>
<organism evidence="2 3">
    <name type="scientific">Adineta ricciae</name>
    <name type="common">Rotifer</name>
    <dbReference type="NCBI Taxonomy" id="249248"/>
    <lineage>
        <taxon>Eukaryota</taxon>
        <taxon>Metazoa</taxon>
        <taxon>Spiralia</taxon>
        <taxon>Gnathifera</taxon>
        <taxon>Rotifera</taxon>
        <taxon>Eurotatoria</taxon>
        <taxon>Bdelloidea</taxon>
        <taxon>Adinetida</taxon>
        <taxon>Adinetidae</taxon>
        <taxon>Adineta</taxon>
    </lineage>
</organism>
<reference evidence="2" key="1">
    <citation type="submission" date="2021-02" db="EMBL/GenBank/DDBJ databases">
        <authorList>
            <person name="Nowell W R."/>
        </authorList>
    </citation>
    <scope>NUCLEOTIDE SEQUENCE</scope>
</reference>
<feature type="region of interest" description="Disordered" evidence="1">
    <location>
        <begin position="164"/>
        <end position="185"/>
    </location>
</feature>
<dbReference type="AlphaFoldDB" id="A0A815S3Y0"/>
<proteinExistence type="predicted"/>
<evidence type="ECO:0000256" key="1">
    <source>
        <dbReference type="SAM" id="MobiDB-lite"/>
    </source>
</evidence>
<name>A0A815S3Y0_ADIRI</name>
<accession>A0A815S3Y0</accession>
<protein>
    <submittedName>
        <fullName evidence="2">Uncharacterized protein</fullName>
    </submittedName>
</protein>
<evidence type="ECO:0000313" key="3">
    <source>
        <dbReference type="Proteomes" id="UP000663852"/>
    </source>
</evidence>
<evidence type="ECO:0000313" key="2">
    <source>
        <dbReference type="EMBL" id="CAF1485096.1"/>
    </source>
</evidence>
<dbReference type="EMBL" id="CAJNOJ010000562">
    <property type="protein sequence ID" value="CAF1485096.1"/>
    <property type="molecule type" value="Genomic_DNA"/>
</dbReference>
<gene>
    <name evidence="2" type="ORF">EDS130_LOCUS41676</name>
</gene>
<sequence length="185" mass="19752">MSQQQSSNNNSTLREIEEFFQNEGMYQMNTPPSHQQTLVQDNSTSESVSLVSETPGPLNIAFIDDTAAAAVVVAVAVTEQQQQQQHDHETVNLCTTKKPTMSSTGTMPRTPVTMVSTGMMTDASTQTVSIGTMPASPIVIDIVSPTVETIDLVSPKIETIDLCSPNSPANEHGHSSAATPILPPQ</sequence>
<comment type="caution">
    <text evidence="2">The sequence shown here is derived from an EMBL/GenBank/DDBJ whole genome shotgun (WGS) entry which is preliminary data.</text>
</comment>